<accession>A0AAD4WKF4</accession>
<dbReference type="EMBL" id="JAJFAZ020000002">
    <property type="protein sequence ID" value="KAI5343876.1"/>
    <property type="molecule type" value="Genomic_DNA"/>
</dbReference>
<reference evidence="2 3" key="1">
    <citation type="journal article" date="2022" name="G3 (Bethesda)">
        <title>Whole-genome sequence and methylome profiling of the almond [Prunus dulcis (Mill.) D.A. Webb] cultivar 'Nonpareil'.</title>
        <authorList>
            <person name="D'Amico-Willman K.M."/>
            <person name="Ouma W.Z."/>
            <person name="Meulia T."/>
            <person name="Sideli G.M."/>
            <person name="Gradziel T.M."/>
            <person name="Fresnedo-Ramirez J."/>
        </authorList>
    </citation>
    <scope>NUCLEOTIDE SEQUENCE [LARGE SCALE GENOMIC DNA]</scope>
    <source>
        <strain evidence="2">Clone GOH B32 T37-40</strain>
    </source>
</reference>
<evidence type="ECO:0000313" key="2">
    <source>
        <dbReference type="EMBL" id="KAI5343876.1"/>
    </source>
</evidence>
<dbReference type="Proteomes" id="UP001054821">
    <property type="component" value="Chromosome 2"/>
</dbReference>
<feature type="compositionally biased region" description="Basic and acidic residues" evidence="1">
    <location>
        <begin position="58"/>
        <end position="73"/>
    </location>
</feature>
<gene>
    <name evidence="2" type="ORF">L3X38_011752</name>
</gene>
<proteinExistence type="predicted"/>
<organism evidence="2 3">
    <name type="scientific">Prunus dulcis</name>
    <name type="common">Almond</name>
    <name type="synonym">Amygdalus dulcis</name>
    <dbReference type="NCBI Taxonomy" id="3755"/>
    <lineage>
        <taxon>Eukaryota</taxon>
        <taxon>Viridiplantae</taxon>
        <taxon>Streptophyta</taxon>
        <taxon>Embryophyta</taxon>
        <taxon>Tracheophyta</taxon>
        <taxon>Spermatophyta</taxon>
        <taxon>Magnoliopsida</taxon>
        <taxon>eudicotyledons</taxon>
        <taxon>Gunneridae</taxon>
        <taxon>Pentapetalae</taxon>
        <taxon>rosids</taxon>
        <taxon>fabids</taxon>
        <taxon>Rosales</taxon>
        <taxon>Rosaceae</taxon>
        <taxon>Amygdaloideae</taxon>
        <taxon>Amygdaleae</taxon>
        <taxon>Prunus</taxon>
    </lineage>
</organism>
<protein>
    <submittedName>
        <fullName evidence="2">Uncharacterized protein</fullName>
    </submittedName>
</protein>
<feature type="region of interest" description="Disordered" evidence="1">
    <location>
        <begin position="58"/>
        <end position="88"/>
    </location>
</feature>
<sequence>MLETNVVDAQKWMTIYETNLVAGCLQSCGLFDKCRYARQRALFSSSLSLRSRRHLEGGAEKDLLSNDDKHSTECDEGSDLEMHADNGMVAGDGSIGSADLEVLAHTVIATQDSPNEDAKSVCPLRLVSMQANDVEMGEFIDFLMNDTYPP</sequence>
<dbReference type="AlphaFoldDB" id="A0AAD4WKF4"/>
<name>A0AAD4WKF4_PRUDU</name>
<evidence type="ECO:0000313" key="3">
    <source>
        <dbReference type="Proteomes" id="UP001054821"/>
    </source>
</evidence>
<comment type="caution">
    <text evidence="2">The sequence shown here is derived from an EMBL/GenBank/DDBJ whole genome shotgun (WGS) entry which is preliminary data.</text>
</comment>
<evidence type="ECO:0000256" key="1">
    <source>
        <dbReference type="SAM" id="MobiDB-lite"/>
    </source>
</evidence>
<keyword evidence="3" id="KW-1185">Reference proteome</keyword>